<sequence length="339" mass="36936">MLLSPESDELMAGSGKAHLQGGENVVLDVQDLVVEYKTAGNQYVKAVSGLSLDLIKGETLAVVGESGCGKSTLAKALMQIVRSKSGSVKFRGESLTDASKEELRQLRPKMQMIFQDPVSSLDPRFTVTQIIQEPLEIWSRGTAEEQDAKINELLNSVGLDPALVRDRHSYEFSGGQCQRISIARSLALGPEILICDEPVSALDVSVQAQILNLLQDMKDQYGLTLVFISHDLAVVKAVSTRVMVMYLGKICEIANSDDLYAKPRHHYTSALISSIPVPDPTATLHTQILQGEPPSPTDPPSGCRFRTRCPAATELCATEEPQLRELSAGQFVACHHPRD</sequence>
<proteinExistence type="inferred from homology"/>
<dbReference type="GO" id="GO:0015833">
    <property type="term" value="P:peptide transport"/>
    <property type="evidence" value="ECO:0007669"/>
    <property type="project" value="InterPro"/>
</dbReference>
<evidence type="ECO:0000256" key="2">
    <source>
        <dbReference type="ARBA" id="ARBA00022448"/>
    </source>
</evidence>
<dbReference type="SMART" id="SM00382">
    <property type="entry name" value="AAA"/>
    <property type="match status" value="1"/>
</dbReference>
<evidence type="ECO:0000259" key="5">
    <source>
        <dbReference type="PROSITE" id="PS50893"/>
    </source>
</evidence>
<dbReference type="PANTHER" id="PTHR43776:SF7">
    <property type="entry name" value="D,D-DIPEPTIDE TRANSPORT ATP-BINDING PROTEIN DDPF-RELATED"/>
    <property type="match status" value="1"/>
</dbReference>
<dbReference type="PANTHER" id="PTHR43776">
    <property type="entry name" value="TRANSPORT ATP-BINDING PROTEIN"/>
    <property type="match status" value="1"/>
</dbReference>
<keyword evidence="2" id="KW-0813">Transport</keyword>
<reference evidence="6" key="1">
    <citation type="submission" date="2020-05" db="EMBL/GenBank/DDBJ databases">
        <authorList>
            <person name="Chiriac C."/>
            <person name="Salcher M."/>
            <person name="Ghai R."/>
            <person name="Kavagutti S V."/>
        </authorList>
    </citation>
    <scope>NUCLEOTIDE SEQUENCE</scope>
</reference>
<keyword evidence="4" id="KW-0067">ATP-binding</keyword>
<dbReference type="InterPro" id="IPR017871">
    <property type="entry name" value="ABC_transporter-like_CS"/>
</dbReference>
<evidence type="ECO:0000256" key="4">
    <source>
        <dbReference type="ARBA" id="ARBA00022840"/>
    </source>
</evidence>
<dbReference type="Pfam" id="PF00005">
    <property type="entry name" value="ABC_tran"/>
    <property type="match status" value="1"/>
</dbReference>
<protein>
    <submittedName>
        <fullName evidence="6">Unannotated protein</fullName>
    </submittedName>
</protein>
<dbReference type="GO" id="GO:0005524">
    <property type="term" value="F:ATP binding"/>
    <property type="evidence" value="ECO:0007669"/>
    <property type="project" value="UniProtKB-KW"/>
</dbReference>
<dbReference type="InterPro" id="IPR003439">
    <property type="entry name" value="ABC_transporter-like_ATP-bd"/>
</dbReference>
<dbReference type="GO" id="GO:0016887">
    <property type="term" value="F:ATP hydrolysis activity"/>
    <property type="evidence" value="ECO:0007669"/>
    <property type="project" value="InterPro"/>
</dbReference>
<dbReference type="SUPFAM" id="SSF52540">
    <property type="entry name" value="P-loop containing nucleoside triphosphate hydrolases"/>
    <property type="match status" value="1"/>
</dbReference>
<evidence type="ECO:0000313" key="6">
    <source>
        <dbReference type="EMBL" id="CAB4894258.1"/>
    </source>
</evidence>
<dbReference type="AlphaFoldDB" id="A0A6J7FJW5"/>
<dbReference type="InterPro" id="IPR003593">
    <property type="entry name" value="AAA+_ATPase"/>
</dbReference>
<dbReference type="Gene3D" id="3.40.50.300">
    <property type="entry name" value="P-loop containing nucleotide triphosphate hydrolases"/>
    <property type="match status" value="1"/>
</dbReference>
<dbReference type="EMBL" id="CAFBNR010000010">
    <property type="protein sequence ID" value="CAB4957074.1"/>
    <property type="molecule type" value="Genomic_DNA"/>
</dbReference>
<dbReference type="FunFam" id="3.40.50.300:FF:000016">
    <property type="entry name" value="Oligopeptide ABC transporter ATP-binding component"/>
    <property type="match status" value="1"/>
</dbReference>
<evidence type="ECO:0000313" key="7">
    <source>
        <dbReference type="EMBL" id="CAB4957074.1"/>
    </source>
</evidence>
<dbReference type="CDD" id="cd03257">
    <property type="entry name" value="ABC_NikE_OppD_transporters"/>
    <property type="match status" value="1"/>
</dbReference>
<dbReference type="PROSITE" id="PS50893">
    <property type="entry name" value="ABC_TRANSPORTER_2"/>
    <property type="match status" value="1"/>
</dbReference>
<dbReference type="Pfam" id="PF08352">
    <property type="entry name" value="oligo_HPY"/>
    <property type="match status" value="1"/>
</dbReference>
<evidence type="ECO:0000256" key="1">
    <source>
        <dbReference type="ARBA" id="ARBA00005417"/>
    </source>
</evidence>
<dbReference type="EMBL" id="CAFBMJ010000012">
    <property type="protein sequence ID" value="CAB4894258.1"/>
    <property type="molecule type" value="Genomic_DNA"/>
</dbReference>
<evidence type="ECO:0000256" key="3">
    <source>
        <dbReference type="ARBA" id="ARBA00022741"/>
    </source>
</evidence>
<feature type="domain" description="ABC transporter" evidence="5">
    <location>
        <begin position="27"/>
        <end position="272"/>
    </location>
</feature>
<dbReference type="InterPro" id="IPR027417">
    <property type="entry name" value="P-loop_NTPase"/>
</dbReference>
<dbReference type="PROSITE" id="PS00211">
    <property type="entry name" value="ABC_TRANSPORTER_1"/>
    <property type="match status" value="1"/>
</dbReference>
<comment type="similarity">
    <text evidence="1">Belongs to the ABC transporter superfamily.</text>
</comment>
<dbReference type="InterPro" id="IPR050319">
    <property type="entry name" value="ABC_transp_ATP-bind"/>
</dbReference>
<accession>A0A6J7FJW5</accession>
<organism evidence="6">
    <name type="scientific">freshwater metagenome</name>
    <dbReference type="NCBI Taxonomy" id="449393"/>
    <lineage>
        <taxon>unclassified sequences</taxon>
        <taxon>metagenomes</taxon>
        <taxon>ecological metagenomes</taxon>
    </lineage>
</organism>
<dbReference type="GO" id="GO:0055085">
    <property type="term" value="P:transmembrane transport"/>
    <property type="evidence" value="ECO:0007669"/>
    <property type="project" value="UniProtKB-ARBA"/>
</dbReference>
<keyword evidence="3" id="KW-0547">Nucleotide-binding</keyword>
<dbReference type="InterPro" id="IPR013563">
    <property type="entry name" value="Oligopep_ABC_C"/>
</dbReference>
<dbReference type="NCBIfam" id="TIGR01727">
    <property type="entry name" value="oligo_HPY"/>
    <property type="match status" value="1"/>
</dbReference>
<gene>
    <name evidence="6" type="ORF">UFOPK3573_00300</name>
    <name evidence="7" type="ORF">UFOPK3879_00335</name>
</gene>
<name>A0A6J7FJW5_9ZZZZ</name>